<dbReference type="Proteomes" id="UP000772434">
    <property type="component" value="Unassembled WGS sequence"/>
</dbReference>
<dbReference type="InterPro" id="IPR046341">
    <property type="entry name" value="SET_dom_sf"/>
</dbReference>
<evidence type="ECO:0000313" key="3">
    <source>
        <dbReference type="Proteomes" id="UP000772434"/>
    </source>
</evidence>
<comment type="caution">
    <text evidence="2">The sequence shown here is derived from an EMBL/GenBank/DDBJ whole genome shotgun (WGS) entry which is preliminary data.</text>
</comment>
<evidence type="ECO:0000259" key="1">
    <source>
        <dbReference type="PROSITE" id="PS50280"/>
    </source>
</evidence>
<dbReference type="InterPro" id="IPR001214">
    <property type="entry name" value="SET_dom"/>
</dbReference>
<proteinExistence type="predicted"/>
<dbReference type="AlphaFoldDB" id="A0A9P5U6W2"/>
<dbReference type="PANTHER" id="PTHR47332:SF4">
    <property type="entry name" value="SET DOMAIN-CONTAINING PROTEIN 5"/>
    <property type="match status" value="1"/>
</dbReference>
<accession>A0A9P5U6W2</accession>
<dbReference type="SMART" id="SM00317">
    <property type="entry name" value="SET"/>
    <property type="match status" value="1"/>
</dbReference>
<dbReference type="EMBL" id="JADNRY010000061">
    <property type="protein sequence ID" value="KAF9068401.1"/>
    <property type="molecule type" value="Genomic_DNA"/>
</dbReference>
<organism evidence="2 3">
    <name type="scientific">Rhodocollybia butyracea</name>
    <dbReference type="NCBI Taxonomy" id="206335"/>
    <lineage>
        <taxon>Eukaryota</taxon>
        <taxon>Fungi</taxon>
        <taxon>Dikarya</taxon>
        <taxon>Basidiomycota</taxon>
        <taxon>Agaricomycotina</taxon>
        <taxon>Agaricomycetes</taxon>
        <taxon>Agaricomycetidae</taxon>
        <taxon>Agaricales</taxon>
        <taxon>Marasmiineae</taxon>
        <taxon>Omphalotaceae</taxon>
        <taxon>Rhodocollybia</taxon>
    </lineage>
</organism>
<feature type="domain" description="SET" evidence="1">
    <location>
        <begin position="125"/>
        <end position="255"/>
    </location>
</feature>
<dbReference type="Gene3D" id="2.170.270.10">
    <property type="entry name" value="SET domain"/>
    <property type="match status" value="1"/>
</dbReference>
<dbReference type="CDD" id="cd20071">
    <property type="entry name" value="SET_SMYD"/>
    <property type="match status" value="1"/>
</dbReference>
<evidence type="ECO:0000313" key="2">
    <source>
        <dbReference type="EMBL" id="KAF9068401.1"/>
    </source>
</evidence>
<dbReference type="PROSITE" id="PS50280">
    <property type="entry name" value="SET"/>
    <property type="match status" value="1"/>
</dbReference>
<keyword evidence="3" id="KW-1185">Reference proteome</keyword>
<dbReference type="InterPro" id="IPR053185">
    <property type="entry name" value="SET_domain_protein"/>
</dbReference>
<reference evidence="2" key="1">
    <citation type="submission" date="2020-11" db="EMBL/GenBank/DDBJ databases">
        <authorList>
            <consortium name="DOE Joint Genome Institute"/>
            <person name="Ahrendt S."/>
            <person name="Riley R."/>
            <person name="Andreopoulos W."/>
            <person name="Labutti K."/>
            <person name="Pangilinan J."/>
            <person name="Ruiz-Duenas F.J."/>
            <person name="Barrasa J.M."/>
            <person name="Sanchez-Garcia M."/>
            <person name="Camarero S."/>
            <person name="Miyauchi S."/>
            <person name="Serrano A."/>
            <person name="Linde D."/>
            <person name="Babiker R."/>
            <person name="Drula E."/>
            <person name="Ayuso-Fernandez I."/>
            <person name="Pacheco R."/>
            <person name="Padilla G."/>
            <person name="Ferreira P."/>
            <person name="Barriuso J."/>
            <person name="Kellner H."/>
            <person name="Castanera R."/>
            <person name="Alfaro M."/>
            <person name="Ramirez L."/>
            <person name="Pisabarro A.G."/>
            <person name="Kuo A."/>
            <person name="Tritt A."/>
            <person name="Lipzen A."/>
            <person name="He G."/>
            <person name="Yan M."/>
            <person name="Ng V."/>
            <person name="Cullen D."/>
            <person name="Martin F."/>
            <person name="Rosso M.-N."/>
            <person name="Henrissat B."/>
            <person name="Hibbett D."/>
            <person name="Martinez A.T."/>
            <person name="Grigoriev I.V."/>
        </authorList>
    </citation>
    <scope>NUCLEOTIDE SEQUENCE</scope>
    <source>
        <strain evidence="2">AH 40177</strain>
    </source>
</reference>
<protein>
    <recommendedName>
        <fullName evidence="1">SET domain-containing protein</fullName>
    </recommendedName>
</protein>
<dbReference type="OrthoDB" id="265717at2759"/>
<dbReference type="Pfam" id="PF00856">
    <property type="entry name" value="SET"/>
    <property type="match status" value="1"/>
</dbReference>
<name>A0A9P5U6W2_9AGAR</name>
<dbReference type="PANTHER" id="PTHR47332">
    <property type="entry name" value="SET DOMAIN-CONTAINING PROTEIN 5"/>
    <property type="match status" value="1"/>
</dbReference>
<dbReference type="SUPFAM" id="SSF82199">
    <property type="entry name" value="SET domain"/>
    <property type="match status" value="1"/>
</dbReference>
<sequence>MNMQDPAVPIIKEKADDAFNKNDFIVALSLYSYLSDIYPQNGIYHLNQSLTFLRLQRHVHPSFLGTHLTAFLLNGGSSKTAQAEAERLEVASAAASGNLERDSIADLGGLLSQTLNLKSNCDTDVVYEFRASGNNGLGAFALKPLRRGDIILTETPLVPIDDPIPNKIISAFRKLSPRDISRCLLLQNAHPNDGIFWGIYKTNAFAQAGIVFEASRFNHSCSPNAHYTYHEPSKRQRIIVLTDITAGEEIFVSYIRGRNVYGSPRSQRRQMLMSRYRFCCMCLACDEANYQASDRRRQEIGSIWEALPRSVDGRQALTSVVKAVTLMKAEGYYADADDFAVDAAALCAGHSDWISCVYWARFSYETRAIEYGADHPHTERAREILAQPRSKKYHPQAGVFPKKTFRNIRLPH</sequence>
<gene>
    <name evidence="2" type="ORF">BDP27DRAFT_1421935</name>
</gene>